<dbReference type="InterPro" id="IPR043132">
    <property type="entry name" value="BCAT-like_C"/>
</dbReference>
<dbReference type="Gene3D" id="3.30.470.10">
    <property type="match status" value="1"/>
</dbReference>
<evidence type="ECO:0000256" key="1">
    <source>
        <dbReference type="ARBA" id="ARBA00001933"/>
    </source>
</evidence>
<dbReference type="InterPro" id="IPR001544">
    <property type="entry name" value="Aminotrans_IV"/>
</dbReference>
<evidence type="ECO:0000313" key="7">
    <source>
        <dbReference type="Proteomes" id="UP000179242"/>
    </source>
</evidence>
<sequence length="250" mass="28142">MYSFINGKYIKEPKVSIFDRGFMYGDGVFESLRTYGGKPFLLSEHLARLLNACKLLRIKISLSESGIQRIIQKLMRRNKLKEAYIKIFVTRGEAKGHGLSIKKTKGNPLLIVTTEKLNKQAKACKITIYPLPRSNWIGTRIKSLNYLEHIFARMYAEEKGADEAIFTDEKGNILEGTTSNIFIVKNDTLITAPVSAPILAGVTRDYVIRQAKADGKKVEERLFKLKELLEADSCFITSSGQGVIRCKSIS</sequence>
<name>A0A1F4U4D1_UNCSA</name>
<dbReference type="Pfam" id="PF01063">
    <property type="entry name" value="Aminotran_4"/>
    <property type="match status" value="1"/>
</dbReference>
<dbReference type="GO" id="GO:0003824">
    <property type="term" value="F:catalytic activity"/>
    <property type="evidence" value="ECO:0007669"/>
    <property type="project" value="InterPro"/>
</dbReference>
<comment type="similarity">
    <text evidence="2 4">Belongs to the class-IV pyridoxal-phosphate-dependent aminotransferase family.</text>
</comment>
<dbReference type="InterPro" id="IPR036038">
    <property type="entry name" value="Aminotransferase-like"/>
</dbReference>
<dbReference type="PANTHER" id="PTHR42743:SF11">
    <property type="entry name" value="AMINODEOXYCHORISMATE LYASE"/>
    <property type="match status" value="1"/>
</dbReference>
<dbReference type="GO" id="GO:0046394">
    <property type="term" value="P:carboxylic acid biosynthetic process"/>
    <property type="evidence" value="ECO:0007669"/>
    <property type="project" value="UniProtKB-ARBA"/>
</dbReference>
<dbReference type="FunFam" id="3.20.10.10:FF:000002">
    <property type="entry name" value="D-alanine aminotransferase"/>
    <property type="match status" value="1"/>
</dbReference>
<dbReference type="AlphaFoldDB" id="A0A1F4U4D1"/>
<comment type="cofactor">
    <cofactor evidence="1 5">
        <name>pyridoxal 5'-phosphate</name>
        <dbReference type="ChEBI" id="CHEBI:597326"/>
    </cofactor>
</comment>
<comment type="caution">
    <text evidence="6">The sequence shown here is derived from an EMBL/GenBank/DDBJ whole genome shotgun (WGS) entry which is preliminary data.</text>
</comment>
<proteinExistence type="inferred from homology"/>
<dbReference type="InterPro" id="IPR050571">
    <property type="entry name" value="Class-IV_PLP-Dep_Aminotrnsfr"/>
</dbReference>
<keyword evidence="3 5" id="KW-0663">Pyridoxal phosphate</keyword>
<dbReference type="EMBL" id="MEUJ01000005">
    <property type="protein sequence ID" value="OGC39772.1"/>
    <property type="molecule type" value="Genomic_DNA"/>
</dbReference>
<dbReference type="SUPFAM" id="SSF56752">
    <property type="entry name" value="D-aminoacid aminotransferase-like PLP-dependent enzymes"/>
    <property type="match status" value="1"/>
</dbReference>
<dbReference type="InterPro" id="IPR043131">
    <property type="entry name" value="BCAT-like_N"/>
</dbReference>
<dbReference type="Gene3D" id="3.20.10.10">
    <property type="entry name" value="D-amino Acid Aminotransferase, subunit A, domain 2"/>
    <property type="match status" value="1"/>
</dbReference>
<organism evidence="6 7">
    <name type="scientific">candidate division WOR-1 bacterium RIFOXYC2_FULL_46_14</name>
    <dbReference type="NCBI Taxonomy" id="1802587"/>
    <lineage>
        <taxon>Bacteria</taxon>
        <taxon>Bacillati</taxon>
        <taxon>Saganbacteria</taxon>
    </lineage>
</organism>
<evidence type="ECO:0000256" key="5">
    <source>
        <dbReference type="RuleBase" id="RU004516"/>
    </source>
</evidence>
<dbReference type="PANTHER" id="PTHR42743">
    <property type="entry name" value="AMINO-ACID AMINOTRANSFERASE"/>
    <property type="match status" value="1"/>
</dbReference>
<evidence type="ECO:0008006" key="8">
    <source>
        <dbReference type="Google" id="ProtNLM"/>
    </source>
</evidence>
<protein>
    <recommendedName>
        <fullName evidence="8">Aminodeoxychorismate lyase</fullName>
    </recommendedName>
</protein>
<evidence type="ECO:0000256" key="3">
    <source>
        <dbReference type="ARBA" id="ARBA00022898"/>
    </source>
</evidence>
<dbReference type="InterPro" id="IPR018300">
    <property type="entry name" value="Aminotrans_IV_CS"/>
</dbReference>
<gene>
    <name evidence="6" type="ORF">A2438_04530</name>
</gene>
<accession>A0A1F4U4D1</accession>
<dbReference type="PROSITE" id="PS00770">
    <property type="entry name" value="AA_TRANSFER_CLASS_4"/>
    <property type="match status" value="1"/>
</dbReference>
<evidence type="ECO:0000313" key="6">
    <source>
        <dbReference type="EMBL" id="OGC39772.1"/>
    </source>
</evidence>
<evidence type="ECO:0000256" key="2">
    <source>
        <dbReference type="ARBA" id="ARBA00009320"/>
    </source>
</evidence>
<reference evidence="6 7" key="1">
    <citation type="journal article" date="2016" name="Nat. Commun.">
        <title>Thousands of microbial genomes shed light on interconnected biogeochemical processes in an aquifer system.</title>
        <authorList>
            <person name="Anantharaman K."/>
            <person name="Brown C.T."/>
            <person name="Hug L.A."/>
            <person name="Sharon I."/>
            <person name="Castelle C.J."/>
            <person name="Probst A.J."/>
            <person name="Thomas B.C."/>
            <person name="Singh A."/>
            <person name="Wilkins M.J."/>
            <person name="Karaoz U."/>
            <person name="Brodie E.L."/>
            <person name="Williams K.H."/>
            <person name="Hubbard S.S."/>
            <person name="Banfield J.F."/>
        </authorList>
    </citation>
    <scope>NUCLEOTIDE SEQUENCE [LARGE SCALE GENOMIC DNA]</scope>
</reference>
<dbReference type="GO" id="GO:0008652">
    <property type="term" value="P:amino acid biosynthetic process"/>
    <property type="evidence" value="ECO:0007669"/>
    <property type="project" value="UniProtKB-ARBA"/>
</dbReference>
<dbReference type="GO" id="GO:0005829">
    <property type="term" value="C:cytosol"/>
    <property type="evidence" value="ECO:0007669"/>
    <property type="project" value="TreeGrafter"/>
</dbReference>
<dbReference type="Proteomes" id="UP000179242">
    <property type="component" value="Unassembled WGS sequence"/>
</dbReference>
<evidence type="ECO:0000256" key="4">
    <source>
        <dbReference type="RuleBase" id="RU004106"/>
    </source>
</evidence>